<keyword evidence="4" id="KW-1185">Reference proteome</keyword>
<keyword evidence="1" id="KW-0597">Phosphoprotein</keyword>
<name>A0A1H4C1B6_9FLAO</name>
<dbReference type="InterPro" id="IPR001789">
    <property type="entry name" value="Sig_transdc_resp-reg_receiver"/>
</dbReference>
<dbReference type="AlphaFoldDB" id="A0A1H4C1B6"/>
<dbReference type="EMBL" id="FNQF01000007">
    <property type="protein sequence ID" value="SEA54235.1"/>
    <property type="molecule type" value="Genomic_DNA"/>
</dbReference>
<evidence type="ECO:0000313" key="3">
    <source>
        <dbReference type="EMBL" id="SEA54235.1"/>
    </source>
</evidence>
<dbReference type="STRING" id="908615.SAMN05421540_1078"/>
<keyword evidence="3" id="KW-0238">DNA-binding</keyword>
<feature type="domain" description="Response regulatory" evidence="2">
    <location>
        <begin position="14"/>
        <end position="146"/>
    </location>
</feature>
<protein>
    <submittedName>
        <fullName evidence="3">DNA-binding response regulator, NarL/FixJ family, contains REC and HTH domains</fullName>
    </submittedName>
</protein>
<dbReference type="PROSITE" id="PS50110">
    <property type="entry name" value="RESPONSE_REGULATORY"/>
    <property type="match status" value="1"/>
</dbReference>
<reference evidence="3 4" key="1">
    <citation type="submission" date="2016-10" db="EMBL/GenBank/DDBJ databases">
        <authorList>
            <person name="de Groot N.N."/>
        </authorList>
    </citation>
    <scope>NUCLEOTIDE SEQUENCE [LARGE SCALE GENOMIC DNA]</scope>
    <source>
        <strain evidence="3 4">DSM 23581</strain>
    </source>
</reference>
<dbReference type="GO" id="GO:0003677">
    <property type="term" value="F:DNA binding"/>
    <property type="evidence" value="ECO:0007669"/>
    <property type="project" value="UniProtKB-KW"/>
</dbReference>
<gene>
    <name evidence="3" type="ORF">SAMN05421540_1078</name>
</gene>
<feature type="modified residue" description="4-aspartylphosphate" evidence="1">
    <location>
        <position position="74"/>
    </location>
</feature>
<dbReference type="Gene3D" id="3.40.50.2300">
    <property type="match status" value="1"/>
</dbReference>
<evidence type="ECO:0000256" key="1">
    <source>
        <dbReference type="PROSITE-ProRule" id="PRU00169"/>
    </source>
</evidence>
<accession>A0A1H4C1B6</accession>
<organism evidence="3 4">
    <name type="scientific">Psychroflexus halocasei</name>
    <dbReference type="NCBI Taxonomy" id="908615"/>
    <lineage>
        <taxon>Bacteria</taxon>
        <taxon>Pseudomonadati</taxon>
        <taxon>Bacteroidota</taxon>
        <taxon>Flavobacteriia</taxon>
        <taxon>Flavobacteriales</taxon>
        <taxon>Flavobacteriaceae</taxon>
        <taxon>Psychroflexus</taxon>
    </lineage>
</organism>
<dbReference type="GO" id="GO:0000160">
    <property type="term" value="P:phosphorelay signal transduction system"/>
    <property type="evidence" value="ECO:0007669"/>
    <property type="project" value="InterPro"/>
</dbReference>
<dbReference type="SMART" id="SM00448">
    <property type="entry name" value="REC"/>
    <property type="match status" value="1"/>
</dbReference>
<evidence type="ECO:0000259" key="2">
    <source>
        <dbReference type="PROSITE" id="PS50110"/>
    </source>
</evidence>
<dbReference type="InterPro" id="IPR011006">
    <property type="entry name" value="CheY-like_superfamily"/>
</dbReference>
<proteinExistence type="predicted"/>
<dbReference type="SUPFAM" id="SSF52172">
    <property type="entry name" value="CheY-like"/>
    <property type="match status" value="1"/>
</dbReference>
<evidence type="ECO:0000313" key="4">
    <source>
        <dbReference type="Proteomes" id="UP000198820"/>
    </source>
</evidence>
<sequence>MNKIKIDKMTKNYNVLLVDDHPIIISAYKQVFKKVESQNSNLSFKIYEANSFIDALNHLKRFNQKRKLHLLLVDLKLAPAPNHNLLSGEDLALQVKESFTEVKIMIATTYHHNYRIHSIFKSLNPDGFLVKGDIDEKEIEHAILDLLEDTPYYSKTVRNALRQYVSNDLLLDRLDRQILYELSQGTKTKDLSNILPLSSAGIDRRKKRLKEILDVIENDDKTLLQKAKDLGFL</sequence>
<dbReference type="Proteomes" id="UP000198820">
    <property type="component" value="Unassembled WGS sequence"/>
</dbReference>